<evidence type="ECO:0000313" key="1">
    <source>
        <dbReference type="EMBL" id="MFC4724264.1"/>
    </source>
</evidence>
<organism evidence="1 2">
    <name type="scientific">Glycocaulis abyssi</name>
    <dbReference type="NCBI Taxonomy" id="1433403"/>
    <lineage>
        <taxon>Bacteria</taxon>
        <taxon>Pseudomonadati</taxon>
        <taxon>Pseudomonadota</taxon>
        <taxon>Alphaproteobacteria</taxon>
        <taxon>Maricaulales</taxon>
        <taxon>Maricaulaceae</taxon>
        <taxon>Glycocaulis</taxon>
    </lineage>
</organism>
<dbReference type="Proteomes" id="UP001596024">
    <property type="component" value="Unassembled WGS sequence"/>
</dbReference>
<reference evidence="2" key="1">
    <citation type="journal article" date="2019" name="Int. J. Syst. Evol. Microbiol.">
        <title>The Global Catalogue of Microorganisms (GCM) 10K type strain sequencing project: providing services to taxonomists for standard genome sequencing and annotation.</title>
        <authorList>
            <consortium name="The Broad Institute Genomics Platform"/>
            <consortium name="The Broad Institute Genome Sequencing Center for Infectious Disease"/>
            <person name="Wu L."/>
            <person name="Ma J."/>
        </authorList>
    </citation>
    <scope>NUCLEOTIDE SEQUENCE [LARGE SCALE GENOMIC DNA]</scope>
    <source>
        <strain evidence="2">CCUG 62981</strain>
    </source>
</reference>
<keyword evidence="2" id="KW-1185">Reference proteome</keyword>
<protein>
    <submittedName>
        <fullName evidence="1">Uncharacterized protein</fullName>
    </submittedName>
</protein>
<sequence>MTLIPLAVAGCYGVTALAVYLGTGRAARRIGPAATAGKLLAA</sequence>
<accession>A0ABV9NAH7</accession>
<dbReference type="EMBL" id="JBHSGQ010000001">
    <property type="protein sequence ID" value="MFC4724264.1"/>
    <property type="molecule type" value="Genomic_DNA"/>
</dbReference>
<comment type="caution">
    <text evidence="1">The sequence shown here is derived from an EMBL/GenBank/DDBJ whole genome shotgun (WGS) entry which is preliminary data.</text>
</comment>
<proteinExistence type="predicted"/>
<gene>
    <name evidence="1" type="ORF">ACFPB0_03075</name>
</gene>
<name>A0ABV9NAH7_9PROT</name>
<dbReference type="RefSeq" id="WP_267905770.1">
    <property type="nucleotide sequence ID" value="NZ_CP163421.1"/>
</dbReference>
<evidence type="ECO:0000313" key="2">
    <source>
        <dbReference type="Proteomes" id="UP001596024"/>
    </source>
</evidence>